<dbReference type="GO" id="GO:0038023">
    <property type="term" value="F:signaling receptor activity"/>
    <property type="evidence" value="ECO:0007669"/>
    <property type="project" value="InterPro"/>
</dbReference>
<evidence type="ECO:0000256" key="11">
    <source>
        <dbReference type="ARBA" id="ARBA00023136"/>
    </source>
</evidence>
<evidence type="ECO:0000256" key="15">
    <source>
        <dbReference type="RuleBase" id="RU003357"/>
    </source>
</evidence>
<keyword evidence="10 15" id="KW-0798">TonB box</keyword>
<dbReference type="InterPro" id="IPR012910">
    <property type="entry name" value="Plug_dom"/>
</dbReference>
<evidence type="ECO:0000256" key="7">
    <source>
        <dbReference type="ARBA" id="ARBA00022729"/>
    </source>
</evidence>
<evidence type="ECO:0000256" key="16">
    <source>
        <dbReference type="SAM" id="SignalP"/>
    </source>
</evidence>
<evidence type="ECO:0000256" key="10">
    <source>
        <dbReference type="ARBA" id="ARBA00023077"/>
    </source>
</evidence>
<evidence type="ECO:0000256" key="3">
    <source>
        <dbReference type="ARBA" id="ARBA00022448"/>
    </source>
</evidence>
<feature type="signal peptide" evidence="16">
    <location>
        <begin position="1"/>
        <end position="42"/>
    </location>
</feature>
<evidence type="ECO:0000259" key="17">
    <source>
        <dbReference type="Pfam" id="PF00593"/>
    </source>
</evidence>
<comment type="similarity">
    <text evidence="2 14 15">Belongs to the TonB-dependent receptor family.</text>
</comment>
<name>A0AAW3EHW5_9GAMM</name>
<evidence type="ECO:0000256" key="1">
    <source>
        <dbReference type="ARBA" id="ARBA00004571"/>
    </source>
</evidence>
<feature type="chain" id="PRO_5043755494" evidence="16">
    <location>
        <begin position="43"/>
        <end position="736"/>
    </location>
</feature>
<dbReference type="EMBL" id="JQHP01000005">
    <property type="protein sequence ID" value="KFX06436.1"/>
    <property type="molecule type" value="Genomic_DNA"/>
</dbReference>
<dbReference type="InterPro" id="IPR000531">
    <property type="entry name" value="Beta-barrel_TonB"/>
</dbReference>
<dbReference type="Gene3D" id="2.40.170.20">
    <property type="entry name" value="TonB-dependent receptor, beta-barrel domain"/>
    <property type="match status" value="1"/>
</dbReference>
<dbReference type="NCBIfam" id="TIGR01783">
    <property type="entry name" value="TonB-siderophor"/>
    <property type="match status" value="1"/>
</dbReference>
<dbReference type="EMBL" id="JQOH01000005">
    <property type="protein sequence ID" value="KGA28271.1"/>
    <property type="molecule type" value="Genomic_DNA"/>
</dbReference>
<dbReference type="RefSeq" id="WP_005975137.1">
    <property type="nucleotide sequence ID" value="NZ_JQHP01000005.1"/>
</dbReference>
<dbReference type="PANTHER" id="PTHR32552">
    <property type="entry name" value="FERRICHROME IRON RECEPTOR-RELATED"/>
    <property type="match status" value="1"/>
</dbReference>
<dbReference type="InterPro" id="IPR036942">
    <property type="entry name" value="Beta-barrel_TonB_sf"/>
</dbReference>
<keyword evidence="7 16" id="KW-0732">Signal</keyword>
<feature type="domain" description="TonB-dependent receptor plug" evidence="18">
    <location>
        <begin position="84"/>
        <end position="178"/>
    </location>
</feature>
<evidence type="ECO:0000313" key="19">
    <source>
        <dbReference type="EMBL" id="KFX06436.1"/>
    </source>
</evidence>
<evidence type="ECO:0000313" key="20">
    <source>
        <dbReference type="EMBL" id="KGA28271.1"/>
    </source>
</evidence>
<protein>
    <submittedName>
        <fullName evidence="19">Ferrichrysobactin receptor</fullName>
    </submittedName>
</protein>
<evidence type="ECO:0000256" key="8">
    <source>
        <dbReference type="ARBA" id="ARBA00023004"/>
    </source>
</evidence>
<evidence type="ECO:0000256" key="14">
    <source>
        <dbReference type="PROSITE-ProRule" id="PRU01360"/>
    </source>
</evidence>
<evidence type="ECO:0000313" key="22">
    <source>
        <dbReference type="Proteomes" id="UP000029436"/>
    </source>
</evidence>
<dbReference type="Proteomes" id="UP000029257">
    <property type="component" value="Unassembled WGS sequence"/>
</dbReference>
<dbReference type="CDD" id="cd01347">
    <property type="entry name" value="ligand_gated_channel"/>
    <property type="match status" value="1"/>
</dbReference>
<keyword evidence="12 19" id="KW-0675">Receptor</keyword>
<dbReference type="AlphaFoldDB" id="A0AAW3EHW5"/>
<keyword evidence="6 14" id="KW-0812">Transmembrane</keyword>
<dbReference type="GO" id="GO:0015344">
    <property type="term" value="F:siderophore uptake transmembrane transporter activity"/>
    <property type="evidence" value="ECO:0007669"/>
    <property type="project" value="TreeGrafter"/>
</dbReference>
<proteinExistence type="inferred from homology"/>
<dbReference type="Proteomes" id="UP000029436">
    <property type="component" value="Unassembled WGS sequence"/>
</dbReference>
<dbReference type="FunFam" id="2.40.170.20:FF:000005">
    <property type="entry name" value="TonB-dependent siderophore receptor"/>
    <property type="match status" value="1"/>
</dbReference>
<keyword evidence="9" id="KW-0406">Ion transport</keyword>
<keyword evidence="3 14" id="KW-0813">Transport</keyword>
<dbReference type="Pfam" id="PF00593">
    <property type="entry name" value="TonB_dep_Rec_b-barrel"/>
    <property type="match status" value="1"/>
</dbReference>
<feature type="domain" description="TonB-dependent receptor-like beta-barrel" evidence="17">
    <location>
        <begin position="254"/>
        <end position="705"/>
    </location>
</feature>
<evidence type="ECO:0000256" key="5">
    <source>
        <dbReference type="ARBA" id="ARBA00022496"/>
    </source>
</evidence>
<evidence type="ECO:0000259" key="18">
    <source>
        <dbReference type="Pfam" id="PF07715"/>
    </source>
</evidence>
<evidence type="ECO:0000256" key="13">
    <source>
        <dbReference type="ARBA" id="ARBA00023237"/>
    </source>
</evidence>
<comment type="caution">
    <text evidence="19">The sequence shown here is derived from an EMBL/GenBank/DDBJ whole genome shotgun (WGS) entry which is preliminary data.</text>
</comment>
<sequence length="736" mass="81096">MSRTHIKSLSKLTKRPQTMSLMPSACRLTLASLLFTSPLVYAAGNVEEDTIVVNATAGESVTSPLKGIVAKQSAAGTKTSAALIKTPQTISVVTRDQMDAQAAQTVSDALNYSSGAFTNYRGSSNRNDEVVARGFRFAPKFLDGLSGQNGRLDPWLLERVELVHGPASVLYGQVNPGGLVSMTSKRPTAQDIRKVKFSTGNQHFGEAAFDFGGALSDDQSLLYRLNGIASTKNEFVKDSKQKRIAVAPALTWLPNPDTSFTLLTSYQNNPENGFRNFLPAYGTVFATSAGYIPHDLNVSNPNYHQSKNEQIAIGYIFDHSFNDVFSFQQNFRYSQMKEKYKYLVYTIGGSATDTTLLRRQQREETNADELGIDNQLKADFATGDVEHKTIIGLDYKWQNTDYNYWRRGGEKGDAYSFDWAKPNYGSSYLVPDSALPLTISTKKKLDQVGVYIQDQLEWNNWNLLLSGRHDWSEVRTVDRLSNNDLDKQNDSKFTGRAGLLYAFDNGISPYISYSTSFEPTLESGEPGADPFKPTTGEQKEVGVKFQPQGSNTVFTVSLFEIKQKNMVLQNSVTKLKEQVGEVRSRGVETELRSQLTPEIEFMAAYSYVDAETTKSVSNQSPVGKKLVSVPAHSASAWGSYSFLDGALKGAKLGTGVRYIGTSYGDRVEGYKVPAYTLYDAMASYDLGEASSRLKGAELQINVNNLADKKYVSSCGGDTACFYGSGRSIVASINYNW</sequence>
<dbReference type="SUPFAM" id="SSF56935">
    <property type="entry name" value="Porins"/>
    <property type="match status" value="1"/>
</dbReference>
<gene>
    <name evidence="19" type="ORF">JV38_12000</name>
    <name evidence="20" type="ORF">KU73_13565</name>
</gene>
<dbReference type="InterPro" id="IPR039426">
    <property type="entry name" value="TonB-dep_rcpt-like"/>
</dbReference>
<keyword evidence="4 14" id="KW-1134">Transmembrane beta strand</keyword>
<dbReference type="InterPro" id="IPR010105">
    <property type="entry name" value="TonB_sidphr_rcpt"/>
</dbReference>
<organism evidence="19 21">
    <name type="scientific">Pectobacterium wasabiae</name>
    <dbReference type="NCBI Taxonomy" id="55208"/>
    <lineage>
        <taxon>Bacteria</taxon>
        <taxon>Pseudomonadati</taxon>
        <taxon>Pseudomonadota</taxon>
        <taxon>Gammaproteobacteria</taxon>
        <taxon>Enterobacterales</taxon>
        <taxon>Pectobacteriaceae</taxon>
        <taxon>Pectobacterium</taxon>
    </lineage>
</organism>
<dbReference type="Pfam" id="PF07715">
    <property type="entry name" value="Plug"/>
    <property type="match status" value="1"/>
</dbReference>
<dbReference type="InterPro" id="IPR037066">
    <property type="entry name" value="Plug_dom_sf"/>
</dbReference>
<dbReference type="GO" id="GO:0009279">
    <property type="term" value="C:cell outer membrane"/>
    <property type="evidence" value="ECO:0007669"/>
    <property type="project" value="UniProtKB-SubCell"/>
</dbReference>
<keyword evidence="5" id="KW-0410">Iron transport</keyword>
<evidence type="ECO:0000313" key="21">
    <source>
        <dbReference type="Proteomes" id="UP000029257"/>
    </source>
</evidence>
<evidence type="ECO:0000256" key="6">
    <source>
        <dbReference type="ARBA" id="ARBA00022692"/>
    </source>
</evidence>
<keyword evidence="22" id="KW-1185">Reference proteome</keyword>
<keyword evidence="13 14" id="KW-0998">Cell outer membrane</keyword>
<evidence type="ECO:0000256" key="12">
    <source>
        <dbReference type="ARBA" id="ARBA00023170"/>
    </source>
</evidence>
<reference evidence="21 22" key="1">
    <citation type="submission" date="2014-08" db="EMBL/GenBank/DDBJ databases">
        <title>Genome sequences of NCPPB Pectobacterium isolates.</title>
        <authorList>
            <person name="Glover R.H."/>
            <person name="Sapp M."/>
            <person name="Elphinstone J."/>
        </authorList>
    </citation>
    <scope>NUCLEOTIDE SEQUENCE [LARGE SCALE GENOMIC DNA]</scope>
    <source>
        <strain evidence="19 21">NCPPB 3701</strain>
        <strain evidence="20 22">NCPPB3702</strain>
    </source>
</reference>
<keyword evidence="11 14" id="KW-0472">Membrane</keyword>
<evidence type="ECO:0000256" key="4">
    <source>
        <dbReference type="ARBA" id="ARBA00022452"/>
    </source>
</evidence>
<dbReference type="PANTHER" id="PTHR32552:SF68">
    <property type="entry name" value="FERRICHROME OUTER MEMBRANE TRANSPORTER_PHAGE RECEPTOR"/>
    <property type="match status" value="1"/>
</dbReference>
<dbReference type="Gene3D" id="2.170.130.10">
    <property type="entry name" value="TonB-dependent receptor, plug domain"/>
    <property type="match status" value="1"/>
</dbReference>
<accession>A0AAW3EHW5</accession>
<dbReference type="PROSITE" id="PS52016">
    <property type="entry name" value="TONB_DEPENDENT_REC_3"/>
    <property type="match status" value="1"/>
</dbReference>
<evidence type="ECO:0000256" key="2">
    <source>
        <dbReference type="ARBA" id="ARBA00009810"/>
    </source>
</evidence>
<comment type="subcellular location">
    <subcellularLocation>
        <location evidence="1 14">Cell outer membrane</location>
        <topology evidence="1 14">Multi-pass membrane protein</topology>
    </subcellularLocation>
</comment>
<evidence type="ECO:0000256" key="9">
    <source>
        <dbReference type="ARBA" id="ARBA00023065"/>
    </source>
</evidence>
<dbReference type="GO" id="GO:0015891">
    <property type="term" value="P:siderophore transport"/>
    <property type="evidence" value="ECO:0007669"/>
    <property type="project" value="InterPro"/>
</dbReference>
<keyword evidence="8" id="KW-0408">Iron</keyword>
<dbReference type="FunFam" id="2.170.130.10:FF:000001">
    <property type="entry name" value="Catecholate siderophore TonB-dependent receptor"/>
    <property type="match status" value="1"/>
</dbReference>